<dbReference type="InterPro" id="IPR029063">
    <property type="entry name" value="SAM-dependent_MTases_sf"/>
</dbReference>
<keyword evidence="1" id="KW-0812">Transmembrane</keyword>
<dbReference type="Proteomes" id="UP001224775">
    <property type="component" value="Unassembled WGS sequence"/>
</dbReference>
<feature type="transmembrane region" description="Helical" evidence="1">
    <location>
        <begin position="9"/>
        <end position="26"/>
    </location>
</feature>
<dbReference type="Gene3D" id="3.40.50.150">
    <property type="entry name" value="Vaccinia Virus protein VP39"/>
    <property type="match status" value="1"/>
</dbReference>
<keyword evidence="1" id="KW-0472">Membrane</keyword>
<evidence type="ECO:0000313" key="2">
    <source>
        <dbReference type="EMBL" id="KAK1741662.1"/>
    </source>
</evidence>
<dbReference type="EMBL" id="JATAAI010000012">
    <property type="protein sequence ID" value="KAK1741662.1"/>
    <property type="molecule type" value="Genomic_DNA"/>
</dbReference>
<keyword evidence="3" id="KW-1185">Reference proteome</keyword>
<dbReference type="AlphaFoldDB" id="A0AAD8Y8V7"/>
<comment type="caution">
    <text evidence="2">The sequence shown here is derived from an EMBL/GenBank/DDBJ whole genome shotgun (WGS) entry which is preliminary data.</text>
</comment>
<evidence type="ECO:0000313" key="3">
    <source>
        <dbReference type="Proteomes" id="UP001224775"/>
    </source>
</evidence>
<proteinExistence type="predicted"/>
<sequence>MSSQRLTQILLLLNVTVVSISLWSFINVADGGLSQFKSQEAASFAPPEDASPPVAAVEPIPSAKVLVVPDSQHGAVLDNASQSAITSGGIGTTNSNGFYFVHPKQGERNFYEIAKKTGTDKVTAPVRLPDCLKNDASCTRPGCVRPECRPWGHHYDTIYQQRMGPYSRDDTDPFQFLEIGFYNGAGYDTYREFLHNGECHSIEIACIEKGPRSEGKWPWGNFAEKNKRYQQYLDEDRLHCGDGSDVNYLDEVWRKSMKRPDAPPLKIVVDDGAHLAPHMAQSVFFWFPKIEPRGILIVEDIQPIAEANAFRTQFLPQLMKDLHYCGDPKQSPDDLCFPTLFPLLASIHCEMHICIFERNDTPSKELSLAESTMPPNALDMSKCKSMLSGHRQTTT</sequence>
<keyword evidence="1" id="KW-1133">Transmembrane helix</keyword>
<evidence type="ECO:0000256" key="1">
    <source>
        <dbReference type="SAM" id="Phobius"/>
    </source>
</evidence>
<organism evidence="2 3">
    <name type="scientific">Skeletonema marinoi</name>
    <dbReference type="NCBI Taxonomy" id="267567"/>
    <lineage>
        <taxon>Eukaryota</taxon>
        <taxon>Sar</taxon>
        <taxon>Stramenopiles</taxon>
        <taxon>Ochrophyta</taxon>
        <taxon>Bacillariophyta</taxon>
        <taxon>Coscinodiscophyceae</taxon>
        <taxon>Thalassiosirophycidae</taxon>
        <taxon>Thalassiosirales</taxon>
        <taxon>Skeletonemataceae</taxon>
        <taxon>Skeletonema</taxon>
        <taxon>Skeletonema marinoi-dohrnii complex</taxon>
    </lineage>
</organism>
<gene>
    <name evidence="2" type="ORF">QTG54_007235</name>
</gene>
<name>A0AAD8Y8V7_9STRA</name>
<reference evidence="2" key="1">
    <citation type="submission" date="2023-06" db="EMBL/GenBank/DDBJ databases">
        <title>Survivors Of The Sea: Transcriptome response of Skeletonema marinoi to long-term dormancy.</title>
        <authorList>
            <person name="Pinder M.I.M."/>
            <person name="Kourtchenko O."/>
            <person name="Robertson E.K."/>
            <person name="Larsson T."/>
            <person name="Maumus F."/>
            <person name="Osuna-Cruz C.M."/>
            <person name="Vancaester E."/>
            <person name="Stenow R."/>
            <person name="Vandepoele K."/>
            <person name="Ploug H."/>
            <person name="Bruchert V."/>
            <person name="Godhe A."/>
            <person name="Topel M."/>
        </authorList>
    </citation>
    <scope>NUCLEOTIDE SEQUENCE</scope>
    <source>
        <strain evidence="2">R05AC</strain>
    </source>
</reference>
<protein>
    <submittedName>
        <fullName evidence="2">Uncharacterized protein</fullName>
    </submittedName>
</protein>
<dbReference type="SUPFAM" id="SSF53335">
    <property type="entry name" value="S-adenosyl-L-methionine-dependent methyltransferases"/>
    <property type="match status" value="1"/>
</dbReference>
<accession>A0AAD8Y8V7</accession>